<keyword evidence="6 7" id="KW-0472">Membrane</keyword>
<feature type="transmembrane region" description="Helical" evidence="7">
    <location>
        <begin position="189"/>
        <end position="208"/>
    </location>
</feature>
<gene>
    <name evidence="8" type="ORF">CAOG_004715</name>
</gene>
<feature type="transmembrane region" description="Helical" evidence="7">
    <location>
        <begin position="160"/>
        <end position="177"/>
    </location>
</feature>
<protein>
    <submittedName>
        <fullName evidence="8">Uncharacterized protein</fullName>
    </submittedName>
</protein>
<dbReference type="STRING" id="595528.A0A0D2X3B4"/>
<proteinExistence type="inferred from homology"/>
<dbReference type="OrthoDB" id="29773at2759"/>
<keyword evidence="4 7" id="KW-0812">Transmembrane</keyword>
<feature type="transmembrane region" description="Helical" evidence="7">
    <location>
        <begin position="265"/>
        <end position="287"/>
    </location>
</feature>
<dbReference type="AlphaFoldDB" id="A0A0D2X3B4"/>
<dbReference type="InterPro" id="IPR037185">
    <property type="entry name" value="EmrE-like"/>
</dbReference>
<evidence type="ECO:0000256" key="6">
    <source>
        <dbReference type="ARBA" id="ARBA00023136"/>
    </source>
</evidence>
<dbReference type="EMBL" id="KE346366">
    <property type="protein sequence ID" value="KJE94014.1"/>
    <property type="molecule type" value="Genomic_DNA"/>
</dbReference>
<reference evidence="9" key="1">
    <citation type="submission" date="2011-02" db="EMBL/GenBank/DDBJ databases">
        <title>The Genome Sequence of Capsaspora owczarzaki ATCC 30864.</title>
        <authorList>
            <person name="Russ C."/>
            <person name="Cuomo C."/>
            <person name="Burger G."/>
            <person name="Gray M.W."/>
            <person name="Holland P.W.H."/>
            <person name="King N."/>
            <person name="Lang F.B.F."/>
            <person name="Roger A.J."/>
            <person name="Ruiz-Trillo I."/>
            <person name="Young S.K."/>
            <person name="Zeng Q."/>
            <person name="Gargeya S."/>
            <person name="Alvarado L."/>
            <person name="Berlin A."/>
            <person name="Chapman S.B."/>
            <person name="Chen Z."/>
            <person name="Freedman E."/>
            <person name="Gellesch M."/>
            <person name="Goldberg J."/>
            <person name="Griggs A."/>
            <person name="Gujja S."/>
            <person name="Heilman E."/>
            <person name="Heiman D."/>
            <person name="Howarth C."/>
            <person name="Mehta T."/>
            <person name="Neiman D."/>
            <person name="Pearson M."/>
            <person name="Roberts A."/>
            <person name="Saif S."/>
            <person name="Shea T."/>
            <person name="Shenoy N."/>
            <person name="Sisk P."/>
            <person name="Stolte C."/>
            <person name="Sykes S."/>
            <person name="White J."/>
            <person name="Yandava C."/>
            <person name="Haas B."/>
            <person name="Nusbaum C."/>
            <person name="Birren B."/>
        </authorList>
    </citation>
    <scope>NUCLEOTIDE SEQUENCE</scope>
    <source>
        <strain evidence="9">ATCC 30864</strain>
    </source>
</reference>
<dbReference type="Gene3D" id="1.10.3730.20">
    <property type="match status" value="1"/>
</dbReference>
<dbReference type="eggNOG" id="KOG3912">
    <property type="taxonomic scope" value="Eukaryota"/>
</dbReference>
<feature type="transmembrane region" description="Helical" evidence="7">
    <location>
        <begin position="220"/>
        <end position="245"/>
    </location>
</feature>
<evidence type="ECO:0000256" key="7">
    <source>
        <dbReference type="SAM" id="Phobius"/>
    </source>
</evidence>
<evidence type="ECO:0000256" key="1">
    <source>
        <dbReference type="ARBA" id="ARBA00004141"/>
    </source>
</evidence>
<comment type="subcellular location">
    <subcellularLocation>
        <location evidence="1">Membrane</location>
        <topology evidence="1">Multi-pass membrane protein</topology>
    </subcellularLocation>
</comment>
<evidence type="ECO:0000313" key="8">
    <source>
        <dbReference type="EMBL" id="KJE94014.1"/>
    </source>
</evidence>
<dbReference type="InParanoid" id="A0A0D2X3B4"/>
<accession>A0A0D2X3B4</accession>
<feature type="transmembrane region" description="Helical" evidence="7">
    <location>
        <begin position="102"/>
        <end position="125"/>
    </location>
</feature>
<keyword evidence="3" id="KW-0813">Transport</keyword>
<evidence type="ECO:0000313" key="9">
    <source>
        <dbReference type="Proteomes" id="UP000008743"/>
    </source>
</evidence>
<evidence type="ECO:0000256" key="5">
    <source>
        <dbReference type="ARBA" id="ARBA00022989"/>
    </source>
</evidence>
<sequence length="398" mass="44787">MKSAYWGMILALSMVVTGSVNIIMAKLQNNTTITKCTSNGTHTSCEEDSFNHPGVQTWYMFIGETLCLGVFFISKYLYRRRERLGLLKEGEVEPKLTNPWHIFLYPALCDITATTLMNIGLLFTAASVYQMLRGASVLFTALFSVLFLRRRLRIHHYIGLYLVVTGITIVGVASVVFGDDNNESSSNMVLGIVLVIAAQVVVATQFIVEEKFIGKYSVPPIAVVGSEGIFGLVIVSCILPALQYINISGKPIEDTRDAFKYLEESWVMDAAVPGYIFSIAFFNFCGVSITKFLSATHRSTIDSCRTVVVWVFSLIVGWEDFLWLQLIGFFFLVSGTFMYNEVYPLPFMNFWRNLFSCFPSCFAHLDEQDEEKSKLLVNSEDNYNNGKLEIKQTSNSAY</sequence>
<organism evidence="8 9">
    <name type="scientific">Capsaspora owczarzaki (strain ATCC 30864)</name>
    <dbReference type="NCBI Taxonomy" id="595528"/>
    <lineage>
        <taxon>Eukaryota</taxon>
        <taxon>Filasterea</taxon>
        <taxon>Capsaspora</taxon>
    </lineage>
</organism>
<dbReference type="PhylomeDB" id="A0A0D2X3B4"/>
<dbReference type="RefSeq" id="XP_004347462.1">
    <property type="nucleotide sequence ID" value="XM_004347412.2"/>
</dbReference>
<dbReference type="PANTHER" id="PTHR13146:SF0">
    <property type="entry name" value="SOLUTE CARRIER FAMILY 35 MEMBER F6"/>
    <property type="match status" value="1"/>
</dbReference>
<dbReference type="GO" id="GO:0022857">
    <property type="term" value="F:transmembrane transporter activity"/>
    <property type="evidence" value="ECO:0007669"/>
    <property type="project" value="InterPro"/>
</dbReference>
<dbReference type="GO" id="GO:0016020">
    <property type="term" value="C:membrane"/>
    <property type="evidence" value="ECO:0007669"/>
    <property type="project" value="UniProtKB-SubCell"/>
</dbReference>
<dbReference type="InterPro" id="IPR009262">
    <property type="entry name" value="SLC35_F1/F2/F6"/>
</dbReference>
<evidence type="ECO:0000256" key="3">
    <source>
        <dbReference type="ARBA" id="ARBA00022448"/>
    </source>
</evidence>
<feature type="transmembrane region" description="Helical" evidence="7">
    <location>
        <begin position="58"/>
        <end position="78"/>
    </location>
</feature>
<evidence type="ECO:0000256" key="4">
    <source>
        <dbReference type="ARBA" id="ARBA00022692"/>
    </source>
</evidence>
<keyword evidence="5 7" id="KW-1133">Transmembrane helix</keyword>
<name>A0A0D2X3B4_CAPO3</name>
<feature type="transmembrane region" description="Helical" evidence="7">
    <location>
        <begin position="5"/>
        <end position="25"/>
    </location>
</feature>
<dbReference type="FunCoup" id="A0A0D2X3B4">
    <property type="interactions" value="81"/>
</dbReference>
<dbReference type="Pfam" id="PF06027">
    <property type="entry name" value="SLC35F"/>
    <property type="match status" value="1"/>
</dbReference>
<feature type="transmembrane region" description="Helical" evidence="7">
    <location>
        <begin position="131"/>
        <end position="148"/>
    </location>
</feature>
<evidence type="ECO:0000256" key="2">
    <source>
        <dbReference type="ARBA" id="ARBA00007863"/>
    </source>
</evidence>
<dbReference type="OMA" id="FIYKHNV"/>
<dbReference type="PANTHER" id="PTHR13146">
    <property type="match status" value="1"/>
</dbReference>
<dbReference type="SUPFAM" id="SSF103481">
    <property type="entry name" value="Multidrug resistance efflux transporter EmrE"/>
    <property type="match status" value="1"/>
</dbReference>
<comment type="similarity">
    <text evidence="2">Belongs to the SLC35F solute transporter family.</text>
</comment>
<dbReference type="Proteomes" id="UP000008743">
    <property type="component" value="Unassembled WGS sequence"/>
</dbReference>
<keyword evidence="9" id="KW-1185">Reference proteome</keyword>